<dbReference type="Proteomes" id="UP000027265">
    <property type="component" value="Unassembled WGS sequence"/>
</dbReference>
<organism evidence="1 2">
    <name type="scientific">Jaapia argillacea MUCL 33604</name>
    <dbReference type="NCBI Taxonomy" id="933084"/>
    <lineage>
        <taxon>Eukaryota</taxon>
        <taxon>Fungi</taxon>
        <taxon>Dikarya</taxon>
        <taxon>Basidiomycota</taxon>
        <taxon>Agaricomycotina</taxon>
        <taxon>Agaricomycetes</taxon>
        <taxon>Agaricomycetidae</taxon>
        <taxon>Jaapiales</taxon>
        <taxon>Jaapiaceae</taxon>
        <taxon>Jaapia</taxon>
    </lineage>
</organism>
<proteinExistence type="predicted"/>
<evidence type="ECO:0000313" key="1">
    <source>
        <dbReference type="EMBL" id="KDQ49755.1"/>
    </source>
</evidence>
<accession>A0A067P7E4</accession>
<reference evidence="2" key="1">
    <citation type="journal article" date="2014" name="Proc. Natl. Acad. Sci. U.S.A.">
        <title>Extensive sampling of basidiomycete genomes demonstrates inadequacy of the white-rot/brown-rot paradigm for wood decay fungi.</title>
        <authorList>
            <person name="Riley R."/>
            <person name="Salamov A.A."/>
            <person name="Brown D.W."/>
            <person name="Nagy L.G."/>
            <person name="Floudas D."/>
            <person name="Held B.W."/>
            <person name="Levasseur A."/>
            <person name="Lombard V."/>
            <person name="Morin E."/>
            <person name="Otillar R."/>
            <person name="Lindquist E.A."/>
            <person name="Sun H."/>
            <person name="LaButti K.M."/>
            <person name="Schmutz J."/>
            <person name="Jabbour D."/>
            <person name="Luo H."/>
            <person name="Baker S.E."/>
            <person name="Pisabarro A.G."/>
            <person name="Walton J.D."/>
            <person name="Blanchette R.A."/>
            <person name="Henrissat B."/>
            <person name="Martin F."/>
            <person name="Cullen D."/>
            <person name="Hibbett D.S."/>
            <person name="Grigoriev I.V."/>
        </authorList>
    </citation>
    <scope>NUCLEOTIDE SEQUENCE [LARGE SCALE GENOMIC DNA]</scope>
    <source>
        <strain evidence="2">MUCL 33604</strain>
    </source>
</reference>
<sequence length="576" mass="65633">MSRNQLDDKIKRARRSLRSSRAKGTAVGAQAQATLDTLLARQNSQAPISRLPYELLRKILVHSVVHVYHEPGISTKLLRWTAISHVCRYWREISLDCVEVWTRLLFRSPELTQMMISRSKTALIHINASLIARFPRPARTRLEAVQLALQRSEKIRSIDLEAPYEAMRKLVGVMRLPAPNLHWLSLCVHPYFGSFTRWNLPTNLFNGQVPNLRRLRVRGYDIHRDSPLFTPNLTHLEVDLYKRSVSTLSIRQLLSLLERFPRLEGLVLKGVITVADDSEALELPHLASLHIEDTLSHCIQLTDVLRFPPEARVMLDCTAAPTGPSIDWHPLFSVIANRLGYPERVDPFHSMQVWAEEQLVRLRLWLSEDIDDRYAAWGEWSPPKIAISVTVASLSQFLHAAFESFPLHGLRSLSLAPPAQSAQDWAGWKLTTQDWMAFFLLMPSLQTVRVRSVAERHLVEALLPRRSHPTTKGKSEICLLGLEMIILDQVMIDGGFDSIFMDQLSRYLVARAALGSPIKELHFRNCMVGQQTIKRVGEHVDKVLRTELPESSPQVLVDEGGFWDRRTALFGDAREG</sequence>
<dbReference type="SUPFAM" id="SSF52047">
    <property type="entry name" value="RNI-like"/>
    <property type="match status" value="1"/>
</dbReference>
<name>A0A067P7E4_9AGAM</name>
<gene>
    <name evidence="1" type="ORF">JAAARDRAFT_615540</name>
</gene>
<dbReference type="OrthoDB" id="3172239at2759"/>
<dbReference type="EMBL" id="KL197775">
    <property type="protein sequence ID" value="KDQ49755.1"/>
    <property type="molecule type" value="Genomic_DNA"/>
</dbReference>
<protein>
    <submittedName>
        <fullName evidence="1">Uncharacterized protein</fullName>
    </submittedName>
</protein>
<evidence type="ECO:0000313" key="2">
    <source>
        <dbReference type="Proteomes" id="UP000027265"/>
    </source>
</evidence>
<dbReference type="HOGENOM" id="CLU_024199_2_2_1"/>
<dbReference type="Gene3D" id="3.80.10.10">
    <property type="entry name" value="Ribonuclease Inhibitor"/>
    <property type="match status" value="1"/>
</dbReference>
<dbReference type="InParanoid" id="A0A067P7E4"/>
<dbReference type="InterPro" id="IPR032675">
    <property type="entry name" value="LRR_dom_sf"/>
</dbReference>
<dbReference type="AlphaFoldDB" id="A0A067P7E4"/>
<keyword evidence="2" id="KW-1185">Reference proteome</keyword>